<dbReference type="GO" id="GO:0008237">
    <property type="term" value="F:metallopeptidase activity"/>
    <property type="evidence" value="ECO:0007669"/>
    <property type="project" value="InterPro"/>
</dbReference>
<keyword evidence="2" id="KW-0378">Hydrolase</keyword>
<dbReference type="KEGG" id="glo:Glov_0062"/>
<dbReference type="STRING" id="398767.Glov_0062"/>
<dbReference type="GO" id="GO:0006508">
    <property type="term" value="P:proteolysis"/>
    <property type="evidence" value="ECO:0007669"/>
    <property type="project" value="UniProtKB-KW"/>
</dbReference>
<accession>B3E9D4</accession>
<dbReference type="InterPro" id="IPR045569">
    <property type="entry name" value="Metalloprtase-TldD/E_C"/>
</dbReference>
<evidence type="ECO:0000259" key="1">
    <source>
        <dbReference type="Pfam" id="PF19289"/>
    </source>
</evidence>
<dbReference type="PANTHER" id="PTHR43666">
    <property type="entry name" value="TLDD PROTEIN"/>
    <property type="match status" value="1"/>
</dbReference>
<dbReference type="Proteomes" id="UP000002420">
    <property type="component" value="Chromosome"/>
</dbReference>
<dbReference type="InterPro" id="IPR036059">
    <property type="entry name" value="TldD/PmbA_sf"/>
</dbReference>
<name>B3E9D4_TRIL1</name>
<dbReference type="SUPFAM" id="SSF111283">
    <property type="entry name" value="Putative modulator of DNA gyrase, PmbA/TldD"/>
    <property type="match status" value="1"/>
</dbReference>
<reference evidence="2 3" key="1">
    <citation type="submission" date="2008-05" db="EMBL/GenBank/DDBJ databases">
        <title>Complete sequence of chromosome of Geobacter lovleyi SZ.</title>
        <authorList>
            <consortium name="US DOE Joint Genome Institute"/>
            <person name="Lucas S."/>
            <person name="Copeland A."/>
            <person name="Lapidus A."/>
            <person name="Glavina del Rio T."/>
            <person name="Dalin E."/>
            <person name="Tice H."/>
            <person name="Bruce D."/>
            <person name="Goodwin L."/>
            <person name="Pitluck S."/>
            <person name="Chertkov O."/>
            <person name="Meincke L."/>
            <person name="Brettin T."/>
            <person name="Detter J.C."/>
            <person name="Han C."/>
            <person name="Tapia R."/>
            <person name="Kuske C.R."/>
            <person name="Schmutz J."/>
            <person name="Larimer F."/>
            <person name="Land M."/>
            <person name="Hauser L."/>
            <person name="Kyrpides N."/>
            <person name="Mikhailova N."/>
            <person name="Sung Y."/>
            <person name="Fletcher K.E."/>
            <person name="Ritalahti K.M."/>
            <person name="Loeffler F.E."/>
            <person name="Richardson P."/>
        </authorList>
    </citation>
    <scope>NUCLEOTIDE SEQUENCE [LARGE SCALE GENOMIC DNA]</scope>
    <source>
        <strain evidence="3">ATCC BAA-1151 / DSM 17278 / SZ</strain>
    </source>
</reference>
<evidence type="ECO:0000313" key="2">
    <source>
        <dbReference type="EMBL" id="ACD93800.1"/>
    </source>
</evidence>
<dbReference type="AlphaFoldDB" id="B3E9D4"/>
<dbReference type="Pfam" id="PF19289">
    <property type="entry name" value="PmbA_TldD_3rd"/>
    <property type="match status" value="1"/>
</dbReference>
<sequence length="620" mass="68239">MKEQILQTLHDLRTYALAKQIDAAFFLHEEESCLMRCANSAISLNTNEHLLRLEITAYEGRKRASFELITALGNMAEMRQGVDRAAEMVKHAQALDYQPTMPAFSETFIDESGFDAGLAGITNAARLEFFNQAVAGLEADEITLSGIFSTGVTTLAQITTRSEHCQYFKTTDAQISIVLSHATRKWELLAEQSARQITDLDPSALHRDLAFLLEQYQQDTPCQLALGRYDVVFGSAAIAELIDIMNFIGFDGGSMKRGFSFITGDQVGQKVLSSRFTLSDDPTCLDTFPFQRDFMGMPRKPFPIFANGVFRSFTWSQDDADEFGTAPTGHTVMHKSLVLAGGNTQVSTLKELVDLPHSNDLLYIPSLHYLNIVNPSTGLITASSRFGALLLTKEGSVVVPYNVRITQSLLDIFGNRLAWLSQTQVVSNTSSSYGARNPTAIVVPAFVQVNDLEISHANARGGISAVARYPIQQGDLKMNTQWQRRTVLLFLSLFFISFSNAWGESWNRAVKNSSSQPVTITVDAGHGNVWFTGACTSENGPCTIPPNSQANTKFTTTAGMCNGTFKFKHGTAPECTCRYFGGTQSSAPAVRFSTSTCPPNIKCNIFTTTDQWWGYVEITD</sequence>
<dbReference type="eggNOG" id="COG0312">
    <property type="taxonomic scope" value="Bacteria"/>
</dbReference>
<evidence type="ECO:0000313" key="3">
    <source>
        <dbReference type="Proteomes" id="UP000002420"/>
    </source>
</evidence>
<dbReference type="RefSeq" id="WP_012468159.1">
    <property type="nucleotide sequence ID" value="NC_010814.1"/>
</dbReference>
<dbReference type="EMBL" id="CP001089">
    <property type="protein sequence ID" value="ACD93800.1"/>
    <property type="molecule type" value="Genomic_DNA"/>
</dbReference>
<gene>
    <name evidence="2" type="ordered locus">Glov_0062</name>
</gene>
<protein>
    <submittedName>
        <fullName evidence="2">Zn-dependent protease-like protein</fullName>
    </submittedName>
</protein>
<keyword evidence="2" id="KW-0645">Protease</keyword>
<feature type="domain" description="Metalloprotease TldD/E C-terminal" evidence="1">
    <location>
        <begin position="227"/>
        <end position="454"/>
    </location>
</feature>
<proteinExistence type="predicted"/>
<keyword evidence="3" id="KW-1185">Reference proteome</keyword>
<dbReference type="OrthoDB" id="9763230at2"/>
<organism evidence="2 3">
    <name type="scientific">Trichlorobacter lovleyi (strain ATCC BAA-1151 / DSM 17278 / SZ)</name>
    <name type="common">Geobacter lovleyi</name>
    <dbReference type="NCBI Taxonomy" id="398767"/>
    <lineage>
        <taxon>Bacteria</taxon>
        <taxon>Pseudomonadati</taxon>
        <taxon>Thermodesulfobacteriota</taxon>
        <taxon>Desulfuromonadia</taxon>
        <taxon>Geobacterales</taxon>
        <taxon>Geobacteraceae</taxon>
        <taxon>Trichlorobacter</taxon>
    </lineage>
</organism>
<dbReference type="PANTHER" id="PTHR43666:SF1">
    <property type="entry name" value="CONSERVED PROTEIN"/>
    <property type="match status" value="1"/>
</dbReference>
<dbReference type="HOGENOM" id="CLU_440598_0_0_7"/>